<protein>
    <recommendedName>
        <fullName evidence="1">DNA primase DNAG catalytic core N-terminal domain-containing protein</fullName>
    </recommendedName>
</protein>
<dbReference type="EMBL" id="LAZR01033176">
    <property type="protein sequence ID" value="KKL48840.1"/>
    <property type="molecule type" value="Genomic_DNA"/>
</dbReference>
<dbReference type="InterPro" id="IPR013264">
    <property type="entry name" value="DNAG_N"/>
</dbReference>
<dbReference type="InterPro" id="IPR050219">
    <property type="entry name" value="DnaG_primase"/>
</dbReference>
<reference evidence="2" key="1">
    <citation type="journal article" date="2015" name="Nature">
        <title>Complex archaea that bridge the gap between prokaryotes and eukaryotes.</title>
        <authorList>
            <person name="Spang A."/>
            <person name="Saw J.H."/>
            <person name="Jorgensen S.L."/>
            <person name="Zaremba-Niedzwiedzka K."/>
            <person name="Martijn J."/>
            <person name="Lind A.E."/>
            <person name="van Eijk R."/>
            <person name="Schleper C."/>
            <person name="Guy L."/>
            <person name="Ettema T.J."/>
        </authorList>
    </citation>
    <scope>NUCLEOTIDE SEQUENCE</scope>
</reference>
<organism evidence="2">
    <name type="scientific">marine sediment metagenome</name>
    <dbReference type="NCBI Taxonomy" id="412755"/>
    <lineage>
        <taxon>unclassified sequences</taxon>
        <taxon>metagenomes</taxon>
        <taxon>ecological metagenomes</taxon>
    </lineage>
</organism>
<evidence type="ECO:0000259" key="1">
    <source>
        <dbReference type="Pfam" id="PF08275"/>
    </source>
</evidence>
<feature type="non-terminal residue" evidence="2">
    <location>
        <position position="1"/>
    </location>
</feature>
<dbReference type="PANTHER" id="PTHR30313:SF2">
    <property type="entry name" value="DNA PRIMASE"/>
    <property type="match status" value="1"/>
</dbReference>
<dbReference type="GO" id="GO:0005737">
    <property type="term" value="C:cytoplasm"/>
    <property type="evidence" value="ECO:0007669"/>
    <property type="project" value="TreeGrafter"/>
</dbReference>
<comment type="caution">
    <text evidence="2">The sequence shown here is derived from an EMBL/GenBank/DDBJ whole genome shotgun (WGS) entry which is preliminary data.</text>
</comment>
<dbReference type="Gene3D" id="3.40.1360.10">
    <property type="match status" value="1"/>
</dbReference>
<dbReference type="Gene3D" id="3.90.980.10">
    <property type="entry name" value="DNA primase, catalytic core, N-terminal domain"/>
    <property type="match status" value="1"/>
</dbReference>
<dbReference type="SUPFAM" id="SSF56731">
    <property type="entry name" value="DNA primase core"/>
    <property type="match status" value="1"/>
</dbReference>
<dbReference type="GO" id="GO:0006269">
    <property type="term" value="P:DNA replication, synthesis of primer"/>
    <property type="evidence" value="ECO:0007669"/>
    <property type="project" value="TreeGrafter"/>
</dbReference>
<dbReference type="InterPro" id="IPR034151">
    <property type="entry name" value="TOPRIM_DnaG_bac"/>
</dbReference>
<dbReference type="PANTHER" id="PTHR30313">
    <property type="entry name" value="DNA PRIMASE"/>
    <property type="match status" value="1"/>
</dbReference>
<proteinExistence type="predicted"/>
<dbReference type="CDD" id="cd03364">
    <property type="entry name" value="TOPRIM_DnaG_primases"/>
    <property type="match status" value="1"/>
</dbReference>
<dbReference type="InterPro" id="IPR037068">
    <property type="entry name" value="DNA_primase_core_N_sf"/>
</dbReference>
<accession>A0A0F9EV66</accession>
<dbReference type="Pfam" id="PF13155">
    <property type="entry name" value="Toprim_2"/>
    <property type="match status" value="1"/>
</dbReference>
<evidence type="ECO:0000313" key="2">
    <source>
        <dbReference type="EMBL" id="KKL48840.1"/>
    </source>
</evidence>
<dbReference type="Pfam" id="PF08275">
    <property type="entry name" value="DNAG_N"/>
    <property type="match status" value="1"/>
</dbReference>
<dbReference type="AlphaFoldDB" id="A0A0F9EV66"/>
<feature type="domain" description="DNA primase DNAG catalytic core N-terminal" evidence="1">
    <location>
        <begin position="51"/>
        <end position="103"/>
    </location>
</feature>
<gene>
    <name evidence="2" type="ORF">LCGC14_2321480</name>
</gene>
<name>A0A0F9EV66_9ZZZZ</name>
<sequence>KGEKEQSEAINPPLTFQLKNIDPDHGFFKERGILPATIEHFGLGYCSKGMMKDRIVIPIHDHQGQLVAYCGRAVNDDQVEKEGKYKLPPNFVKSEVVYNLHHQKDPDRLILVESFLSVFQLHQNDVENMVALMGSSMSEQQEELIVNTLGINGKVILLFDGDEDGQKCTRDCLIRLSKKLFLKAVDIAPYAKKPHRLDPEAMKKLLS</sequence>